<dbReference type="InterPro" id="IPR009721">
    <property type="entry name" value="O-acyltransferase_WSD1_C"/>
</dbReference>
<name>A0ABW1R3T1_9ACTN</name>
<evidence type="ECO:0000313" key="16">
    <source>
        <dbReference type="Proteomes" id="UP001596098"/>
    </source>
</evidence>
<evidence type="ECO:0000256" key="3">
    <source>
        <dbReference type="ARBA" id="ARBA00009587"/>
    </source>
</evidence>
<proteinExistence type="inferred from homology"/>
<comment type="caution">
    <text evidence="15">The sequence shown here is derived from an EMBL/GenBank/DDBJ whole genome shotgun (WGS) entry which is preliminary data.</text>
</comment>
<comment type="catalytic activity">
    <reaction evidence="10">
        <text>an acyl-CoA + a 1,2-diacyl-sn-glycerol = a triacyl-sn-glycerol + CoA</text>
        <dbReference type="Rhea" id="RHEA:10868"/>
        <dbReference type="ChEBI" id="CHEBI:17815"/>
        <dbReference type="ChEBI" id="CHEBI:57287"/>
        <dbReference type="ChEBI" id="CHEBI:58342"/>
        <dbReference type="ChEBI" id="CHEBI:64615"/>
        <dbReference type="EC" id="2.3.1.20"/>
    </reaction>
</comment>
<feature type="domain" description="O-acyltransferase WSD1-like N-terminal" evidence="13">
    <location>
        <begin position="28"/>
        <end position="304"/>
    </location>
</feature>
<keyword evidence="5" id="KW-0444">Lipid biosynthesis</keyword>
<dbReference type="Pfam" id="PF03007">
    <property type="entry name" value="WS_DGAT_cat"/>
    <property type="match status" value="1"/>
</dbReference>
<feature type="domain" description="O-acyltransferase WSD1 C-terminal" evidence="14">
    <location>
        <begin position="346"/>
        <end position="496"/>
    </location>
</feature>
<dbReference type="Pfam" id="PF06974">
    <property type="entry name" value="WS_DGAT_C"/>
    <property type="match status" value="1"/>
</dbReference>
<dbReference type="SUPFAM" id="SSF52777">
    <property type="entry name" value="CoA-dependent acyltransferases"/>
    <property type="match status" value="1"/>
</dbReference>
<dbReference type="Proteomes" id="UP001596098">
    <property type="component" value="Unassembled WGS sequence"/>
</dbReference>
<keyword evidence="9" id="KW-0012">Acyltransferase</keyword>
<evidence type="ECO:0000256" key="12">
    <source>
        <dbReference type="SAM" id="Phobius"/>
    </source>
</evidence>
<evidence type="ECO:0000256" key="11">
    <source>
        <dbReference type="SAM" id="MobiDB-lite"/>
    </source>
</evidence>
<keyword evidence="12" id="KW-1133">Transmembrane helix</keyword>
<evidence type="ECO:0000259" key="13">
    <source>
        <dbReference type="Pfam" id="PF03007"/>
    </source>
</evidence>
<dbReference type="EMBL" id="JBHSQI010000009">
    <property type="protein sequence ID" value="MFC6154996.1"/>
    <property type="molecule type" value="Genomic_DNA"/>
</dbReference>
<evidence type="ECO:0000256" key="9">
    <source>
        <dbReference type="ARBA" id="ARBA00023315"/>
    </source>
</evidence>
<keyword evidence="7" id="KW-0319">Glycerol metabolism</keyword>
<evidence type="ECO:0000256" key="10">
    <source>
        <dbReference type="ARBA" id="ARBA00048109"/>
    </source>
</evidence>
<dbReference type="InterPro" id="IPR004255">
    <property type="entry name" value="O-acyltransferase_WSD1_N"/>
</dbReference>
<protein>
    <recommendedName>
        <fullName evidence="4">diacylglycerol O-acyltransferase</fullName>
        <ecNumber evidence="4">2.3.1.20</ecNumber>
    </recommendedName>
</protein>
<accession>A0ABW1R3T1</accession>
<gene>
    <name evidence="15" type="ORF">ACFPWU_15120</name>
</gene>
<evidence type="ECO:0000256" key="7">
    <source>
        <dbReference type="ARBA" id="ARBA00022798"/>
    </source>
</evidence>
<dbReference type="PANTHER" id="PTHR31650:SF1">
    <property type="entry name" value="WAX ESTER SYNTHASE_DIACYLGLYCEROL ACYLTRANSFERASE 4-RELATED"/>
    <property type="match status" value="1"/>
</dbReference>
<evidence type="ECO:0000313" key="15">
    <source>
        <dbReference type="EMBL" id="MFC6154996.1"/>
    </source>
</evidence>
<evidence type="ECO:0000256" key="8">
    <source>
        <dbReference type="ARBA" id="ARBA00023098"/>
    </source>
</evidence>
<dbReference type="EC" id="2.3.1.20" evidence="4"/>
<sequence>MAAASRENLNITPGMPPASRRQGRRVRGVDAGFLYVESAVQTSACVDVVLLAAPEHGSPALTRDALLERLAARADRVPHLHRRLHHVPGGLGHAVWADDHRFVLDDHVHHATMPAPSGEAEFLDVRAAGDRMLDEWLAAEVTASHLPLDRPLWDVTLLDGFPDGRQALVHRFHHTLGDGTATIAMLTELLDDRAIEVPSPALPADHARQRPPNGIVLLVVALLRLVVLLTTIPALVLRTSRRAKAVKARRARAEHRVPGMAGDAPRTVLDISRDTERRLGRAHLHLDDVRKVRDAVGVSLSDVVVSLVAGALRDHLAERDALPEAPLVVNVPLGNDPVGARPRLRGNCFVNYYALLPTHLDDPRDRLRSTADHAREAKLQLELQGRTLIPTWLDRIPPRLAAAAARGMGEKAASGENPPDFNVLVSNLKVPRSGWTLDGRTIESVFLLGPLTSGNGINITVTGYGDVLTCGVHTNPAAVPDPSSIARAMEAELANLLAVHGLSCTTCAKVA</sequence>
<comment type="pathway">
    <text evidence="2">Lipid metabolism.</text>
</comment>
<dbReference type="RefSeq" id="WP_128221921.1">
    <property type="nucleotide sequence ID" value="NZ_CP034929.1"/>
</dbReference>
<evidence type="ECO:0000256" key="2">
    <source>
        <dbReference type="ARBA" id="ARBA00005189"/>
    </source>
</evidence>
<keyword evidence="8" id="KW-0443">Lipid metabolism</keyword>
<keyword evidence="12" id="KW-0812">Transmembrane</keyword>
<feature type="region of interest" description="Disordered" evidence="11">
    <location>
        <begin position="1"/>
        <end position="23"/>
    </location>
</feature>
<keyword evidence="6" id="KW-0808">Transferase</keyword>
<comment type="pathway">
    <text evidence="1">Glycerolipid metabolism; triacylglycerol biosynthesis.</text>
</comment>
<keyword evidence="12" id="KW-0472">Membrane</keyword>
<comment type="similarity">
    <text evidence="3">Belongs to the long-chain O-acyltransferase family.</text>
</comment>
<evidence type="ECO:0000256" key="4">
    <source>
        <dbReference type="ARBA" id="ARBA00013244"/>
    </source>
</evidence>
<feature type="transmembrane region" description="Helical" evidence="12">
    <location>
        <begin position="215"/>
        <end position="237"/>
    </location>
</feature>
<dbReference type="PANTHER" id="PTHR31650">
    <property type="entry name" value="O-ACYLTRANSFERASE (WSD1-LIKE) FAMILY PROTEIN"/>
    <property type="match status" value="1"/>
</dbReference>
<evidence type="ECO:0000256" key="1">
    <source>
        <dbReference type="ARBA" id="ARBA00004771"/>
    </source>
</evidence>
<dbReference type="InterPro" id="IPR045034">
    <property type="entry name" value="O-acyltransferase_WSD1-like"/>
</dbReference>
<evidence type="ECO:0000256" key="5">
    <source>
        <dbReference type="ARBA" id="ARBA00022516"/>
    </source>
</evidence>
<keyword evidence="16" id="KW-1185">Reference proteome</keyword>
<evidence type="ECO:0000259" key="14">
    <source>
        <dbReference type="Pfam" id="PF06974"/>
    </source>
</evidence>
<evidence type="ECO:0000256" key="6">
    <source>
        <dbReference type="ARBA" id="ARBA00022679"/>
    </source>
</evidence>
<organism evidence="15 16">
    <name type="scientific">Nocardioides yefusunii</name>
    <dbReference type="NCBI Taxonomy" id="2500546"/>
    <lineage>
        <taxon>Bacteria</taxon>
        <taxon>Bacillati</taxon>
        <taxon>Actinomycetota</taxon>
        <taxon>Actinomycetes</taxon>
        <taxon>Propionibacteriales</taxon>
        <taxon>Nocardioidaceae</taxon>
        <taxon>Nocardioides</taxon>
    </lineage>
</organism>
<reference evidence="16" key="1">
    <citation type="journal article" date="2019" name="Int. J. Syst. Evol. Microbiol.">
        <title>The Global Catalogue of Microorganisms (GCM) 10K type strain sequencing project: providing services to taxonomists for standard genome sequencing and annotation.</title>
        <authorList>
            <consortium name="The Broad Institute Genomics Platform"/>
            <consortium name="The Broad Institute Genome Sequencing Center for Infectious Disease"/>
            <person name="Wu L."/>
            <person name="Ma J."/>
        </authorList>
    </citation>
    <scope>NUCLEOTIDE SEQUENCE [LARGE SCALE GENOMIC DNA]</scope>
    <source>
        <strain evidence="16">DFY28</strain>
    </source>
</reference>